<evidence type="ECO:0000313" key="3">
    <source>
        <dbReference type="Proteomes" id="UP000663841"/>
    </source>
</evidence>
<accession>A0A8H3C8H8</accession>
<reference evidence="2" key="1">
    <citation type="submission" date="2021-01" db="EMBL/GenBank/DDBJ databases">
        <authorList>
            <person name="Kaushik A."/>
        </authorList>
    </citation>
    <scope>NUCLEOTIDE SEQUENCE</scope>
    <source>
        <strain evidence="2">AG3-T5</strain>
    </source>
</reference>
<evidence type="ECO:0000313" key="2">
    <source>
        <dbReference type="EMBL" id="CAE6476126.1"/>
    </source>
</evidence>
<sequence length="110" mass="11918">MYSNLLMDASIRSESMTPCDQSTDCHPSSADYRLCHAVGRDERRARAGPGECQGGYGGLGDLKGVPEPTAEEPAGYPLGQLKRHSNSWLESSPTYRLPGSTTEDRTSDEP</sequence>
<name>A0A8H3C8H8_9AGAM</name>
<comment type="caution">
    <text evidence="2">The sequence shown here is derived from an EMBL/GenBank/DDBJ whole genome shotgun (WGS) entry which is preliminary data.</text>
</comment>
<feature type="compositionally biased region" description="Gly residues" evidence="1">
    <location>
        <begin position="51"/>
        <end position="61"/>
    </location>
</feature>
<protein>
    <submittedName>
        <fullName evidence="2">Uncharacterized protein</fullName>
    </submittedName>
</protein>
<gene>
    <name evidence="2" type="ORF">RDB_LOCUS190549</name>
</gene>
<feature type="region of interest" description="Disordered" evidence="1">
    <location>
        <begin position="43"/>
        <end position="110"/>
    </location>
</feature>
<dbReference type="Proteomes" id="UP000663841">
    <property type="component" value="Unassembled WGS sequence"/>
</dbReference>
<proteinExistence type="predicted"/>
<dbReference type="EMBL" id="CAJMWW010000630">
    <property type="protein sequence ID" value="CAE6476126.1"/>
    <property type="molecule type" value="Genomic_DNA"/>
</dbReference>
<dbReference type="AlphaFoldDB" id="A0A8H3C8H8"/>
<evidence type="ECO:0000256" key="1">
    <source>
        <dbReference type="SAM" id="MobiDB-lite"/>
    </source>
</evidence>
<organism evidence="2 3">
    <name type="scientific">Rhizoctonia solani</name>
    <dbReference type="NCBI Taxonomy" id="456999"/>
    <lineage>
        <taxon>Eukaryota</taxon>
        <taxon>Fungi</taxon>
        <taxon>Dikarya</taxon>
        <taxon>Basidiomycota</taxon>
        <taxon>Agaricomycotina</taxon>
        <taxon>Agaricomycetes</taxon>
        <taxon>Cantharellales</taxon>
        <taxon>Ceratobasidiaceae</taxon>
        <taxon>Rhizoctonia</taxon>
    </lineage>
</organism>